<accession>A0A949NE04</accession>
<dbReference type="GO" id="GO:0016874">
    <property type="term" value="F:ligase activity"/>
    <property type="evidence" value="ECO:0007669"/>
    <property type="project" value="UniProtKB-KW"/>
</dbReference>
<evidence type="ECO:0000256" key="4">
    <source>
        <dbReference type="PROSITE-ProRule" id="PRU00409"/>
    </source>
</evidence>
<gene>
    <name evidence="6" type="ORF">KTH89_08500</name>
</gene>
<dbReference type="GO" id="GO:0005524">
    <property type="term" value="F:ATP binding"/>
    <property type="evidence" value="ECO:0007669"/>
    <property type="project" value="UniProtKB-UniRule"/>
</dbReference>
<dbReference type="AlphaFoldDB" id="A0A949NE04"/>
<keyword evidence="2 4" id="KW-0547">Nucleotide-binding</keyword>
<keyword evidence="3 4" id="KW-0067">ATP-binding</keyword>
<feature type="domain" description="ATP-grasp" evidence="5">
    <location>
        <begin position="107"/>
        <end position="302"/>
    </location>
</feature>
<evidence type="ECO:0000256" key="3">
    <source>
        <dbReference type="ARBA" id="ARBA00022840"/>
    </source>
</evidence>
<evidence type="ECO:0000256" key="1">
    <source>
        <dbReference type="ARBA" id="ARBA00022598"/>
    </source>
</evidence>
<keyword evidence="1" id="KW-0436">Ligase</keyword>
<dbReference type="Proteomes" id="UP000712157">
    <property type="component" value="Unassembled WGS sequence"/>
</dbReference>
<organism evidence="6 7">
    <name type="scientific">Diplocloster agilis</name>
    <dbReference type="NCBI Taxonomy" id="2850323"/>
    <lineage>
        <taxon>Bacteria</taxon>
        <taxon>Bacillati</taxon>
        <taxon>Bacillota</taxon>
        <taxon>Clostridia</taxon>
        <taxon>Lachnospirales</taxon>
        <taxon>Lachnospiraceae</taxon>
        <taxon>Diplocloster</taxon>
    </lineage>
</organism>
<evidence type="ECO:0000256" key="2">
    <source>
        <dbReference type="ARBA" id="ARBA00022741"/>
    </source>
</evidence>
<dbReference type="GO" id="GO:0046872">
    <property type="term" value="F:metal ion binding"/>
    <property type="evidence" value="ECO:0007669"/>
    <property type="project" value="InterPro"/>
</dbReference>
<dbReference type="Pfam" id="PF13535">
    <property type="entry name" value="ATP-grasp_4"/>
    <property type="match status" value="1"/>
</dbReference>
<dbReference type="InterPro" id="IPR013815">
    <property type="entry name" value="ATP_grasp_subdomain_1"/>
</dbReference>
<reference evidence="6" key="1">
    <citation type="submission" date="2021-06" db="EMBL/GenBank/DDBJ databases">
        <title>Description of novel taxa of the family Lachnospiraceae.</title>
        <authorList>
            <person name="Chaplin A.V."/>
            <person name="Sokolova S.R."/>
            <person name="Pikina A.P."/>
            <person name="Korzhanova M."/>
            <person name="Belova V."/>
            <person name="Korostin D."/>
            <person name="Efimov B.A."/>
        </authorList>
    </citation>
    <scope>NUCLEOTIDE SEQUENCE</scope>
    <source>
        <strain evidence="6">ASD5720</strain>
    </source>
</reference>
<dbReference type="EMBL" id="JAHQCW010000011">
    <property type="protein sequence ID" value="MBU9736576.1"/>
    <property type="molecule type" value="Genomic_DNA"/>
</dbReference>
<dbReference type="Gene3D" id="3.30.470.20">
    <property type="entry name" value="ATP-grasp fold, B domain"/>
    <property type="match status" value="1"/>
</dbReference>
<dbReference type="PANTHER" id="PTHR43585">
    <property type="entry name" value="FUMIPYRROLE BIOSYNTHESIS PROTEIN C"/>
    <property type="match status" value="1"/>
</dbReference>
<dbReference type="InterPro" id="IPR052032">
    <property type="entry name" value="ATP-dep_AA_Ligase"/>
</dbReference>
<dbReference type="RefSeq" id="WP_158346178.1">
    <property type="nucleotide sequence ID" value="NZ_JAHQCW010000011.1"/>
</dbReference>
<evidence type="ECO:0000313" key="7">
    <source>
        <dbReference type="Proteomes" id="UP000712157"/>
    </source>
</evidence>
<dbReference type="PROSITE" id="PS50975">
    <property type="entry name" value="ATP_GRASP"/>
    <property type="match status" value="1"/>
</dbReference>
<keyword evidence="7" id="KW-1185">Reference proteome</keyword>
<dbReference type="Gene3D" id="3.30.1490.20">
    <property type="entry name" value="ATP-grasp fold, A domain"/>
    <property type="match status" value="1"/>
</dbReference>
<protein>
    <submittedName>
        <fullName evidence="6">ATP-grasp domain-containing protein</fullName>
    </submittedName>
</protein>
<dbReference type="PANTHER" id="PTHR43585:SF2">
    <property type="entry name" value="ATP-GRASP ENZYME FSQD"/>
    <property type="match status" value="1"/>
</dbReference>
<dbReference type="InterPro" id="IPR011761">
    <property type="entry name" value="ATP-grasp"/>
</dbReference>
<dbReference type="Gene3D" id="3.40.50.20">
    <property type="match status" value="1"/>
</dbReference>
<comment type="caution">
    <text evidence="6">The sequence shown here is derived from an EMBL/GenBank/DDBJ whole genome shotgun (WGS) entry which is preliminary data.</text>
</comment>
<proteinExistence type="predicted"/>
<evidence type="ECO:0000259" key="5">
    <source>
        <dbReference type="PROSITE" id="PS50975"/>
    </source>
</evidence>
<evidence type="ECO:0000313" key="6">
    <source>
        <dbReference type="EMBL" id="MBU9736576.1"/>
    </source>
</evidence>
<sequence>MKKIVIIGANSFQNRLILEAKRLGYETHVFAWKCGDVGEYTADFFYPISIVEKEKILEISKKINPVAVVAIASDLASLTANYLARHLGLIANSEECDQLSTNKYLMRQAFLNAGIPTPNFVCINSKDIDLKRDIRGLQLPLIIKPTDRSGSRAITRVDDIIDIPIAVNNAINQSFENAAIVEEYIDGEEYSCECISFNGKHSVLAFTKKFTTGEPNYIEVGHIQPASLSYKLIEKITVQIYAALDALKIKYGASHSEFKITPQGNIRIIEIGARMGGDCIGSDLVKLSTGNNFLELVINVACGIEPVIKRQQLGFAGIKFFMNMADIIAFNSFKNKYQDMIFYESPLKIYDKVVDSSSRLGYFIVHGNNLSDVMNIF</sequence>
<name>A0A949NE04_9FIRM</name>
<dbReference type="SUPFAM" id="SSF56059">
    <property type="entry name" value="Glutathione synthetase ATP-binding domain-like"/>
    <property type="match status" value="1"/>
</dbReference>